<protein>
    <submittedName>
        <fullName evidence="3">3-oxoacyl-ACP reductase</fullName>
        <ecNumber evidence="3">1.1.1.100</ecNumber>
    </submittedName>
</protein>
<name>A0A447MU58_SALET</name>
<sequence length="84" mass="8563">MSFEGKIALVTGASRGIGRAIAETLVARGAKVIGTATSENGAKNISDYLGANGKGLMLNVTDPASIESVLENIRAEFGEVDIPG</sequence>
<comment type="similarity">
    <text evidence="1">Belongs to the short-chain dehydrogenases/reductases (SDR) family.</text>
</comment>
<reference evidence="3 4" key="1">
    <citation type="submission" date="2018-12" db="EMBL/GenBank/DDBJ databases">
        <authorList>
            <consortium name="Pathogen Informatics"/>
        </authorList>
    </citation>
    <scope>NUCLEOTIDE SEQUENCE [LARGE SCALE GENOMIC DNA]</scope>
    <source>
        <strain evidence="3 4">NCTC129</strain>
    </source>
</reference>
<dbReference type="EC" id="1.1.1.100" evidence="3"/>
<organism evidence="3 4">
    <name type="scientific">Salmonella enterica I</name>
    <dbReference type="NCBI Taxonomy" id="59201"/>
    <lineage>
        <taxon>Bacteria</taxon>
        <taxon>Pseudomonadati</taxon>
        <taxon>Pseudomonadota</taxon>
        <taxon>Gammaproteobacteria</taxon>
        <taxon>Enterobacterales</taxon>
        <taxon>Enterobacteriaceae</taxon>
        <taxon>Salmonella</taxon>
    </lineage>
</organism>
<gene>
    <name evidence="3" type="primary">fabG_2</name>
    <name evidence="3" type="ORF">NCTC129_00668</name>
</gene>
<dbReference type="PANTHER" id="PTHR43669">
    <property type="entry name" value="5-KETO-D-GLUCONATE 5-REDUCTASE"/>
    <property type="match status" value="1"/>
</dbReference>
<dbReference type="PANTHER" id="PTHR43669:SF3">
    <property type="entry name" value="ALCOHOL DEHYDROGENASE, PUTATIVE (AFU_ORTHOLOGUE AFUA_3G03445)-RELATED"/>
    <property type="match status" value="1"/>
</dbReference>
<evidence type="ECO:0000256" key="1">
    <source>
        <dbReference type="ARBA" id="ARBA00006484"/>
    </source>
</evidence>
<dbReference type="AlphaFoldDB" id="A0A447MU58"/>
<keyword evidence="2 3" id="KW-0560">Oxidoreductase</keyword>
<evidence type="ECO:0000313" key="4">
    <source>
        <dbReference type="Proteomes" id="UP000282086"/>
    </source>
</evidence>
<dbReference type="Pfam" id="PF00106">
    <property type="entry name" value="adh_short"/>
    <property type="match status" value="1"/>
</dbReference>
<proteinExistence type="inferred from homology"/>
<dbReference type="InterPro" id="IPR002347">
    <property type="entry name" value="SDR_fam"/>
</dbReference>
<dbReference type="InterPro" id="IPR036291">
    <property type="entry name" value="NAD(P)-bd_dom_sf"/>
</dbReference>
<dbReference type="EMBL" id="LR134140">
    <property type="protein sequence ID" value="VDZ94578.1"/>
    <property type="molecule type" value="Genomic_DNA"/>
</dbReference>
<accession>A0A447MU58</accession>
<dbReference type="Gene3D" id="3.40.50.720">
    <property type="entry name" value="NAD(P)-binding Rossmann-like Domain"/>
    <property type="match status" value="1"/>
</dbReference>
<evidence type="ECO:0000256" key="2">
    <source>
        <dbReference type="ARBA" id="ARBA00023002"/>
    </source>
</evidence>
<dbReference type="GO" id="GO:0004316">
    <property type="term" value="F:3-oxoacyl-[acyl-carrier-protein] reductase (NADPH) activity"/>
    <property type="evidence" value="ECO:0007669"/>
    <property type="project" value="UniProtKB-EC"/>
</dbReference>
<dbReference type="SUPFAM" id="SSF51735">
    <property type="entry name" value="NAD(P)-binding Rossmann-fold domains"/>
    <property type="match status" value="1"/>
</dbReference>
<evidence type="ECO:0000313" key="3">
    <source>
        <dbReference type="EMBL" id="VDZ94578.1"/>
    </source>
</evidence>
<dbReference type="Proteomes" id="UP000282086">
    <property type="component" value="Chromosome"/>
</dbReference>